<dbReference type="Pfam" id="PF01931">
    <property type="entry name" value="NTPase_I-T"/>
    <property type="match status" value="1"/>
</dbReference>
<feature type="binding site" evidence="10">
    <location>
        <position position="62"/>
    </location>
    <ligand>
        <name>Mg(2+)</name>
        <dbReference type="ChEBI" id="CHEBI:18420"/>
    </ligand>
</feature>
<name>A0ABM7YER6_9EURY</name>
<evidence type="ECO:0000256" key="3">
    <source>
        <dbReference type="ARBA" id="ARBA00022741"/>
    </source>
</evidence>
<comment type="function">
    <text evidence="10">Phosphatase that hydrolyzes non-canonical purine nucleotides such as XTP and ITP to their respective diphosphate derivatives. Probably excludes non-canonical purines from DNA/RNA precursor pool, thus preventing their incorporation into DNA/RNA and avoiding chromosomal lesions.</text>
</comment>
<dbReference type="InterPro" id="IPR029001">
    <property type="entry name" value="ITPase-like_fam"/>
</dbReference>
<comment type="similarity">
    <text evidence="10">Belongs to the YjjX NTPase family.</text>
</comment>
<dbReference type="NCBIfam" id="TIGR00258">
    <property type="entry name" value="inosine/xanthosine triphosphatase"/>
    <property type="match status" value="1"/>
</dbReference>
<evidence type="ECO:0000259" key="11">
    <source>
        <dbReference type="Pfam" id="PF01931"/>
    </source>
</evidence>
<keyword evidence="3 10" id="KW-0547">Nucleotide-binding</keyword>
<organism evidence="12 13">
    <name type="scientific">Methanothermobacter tenebrarum</name>
    <dbReference type="NCBI Taxonomy" id="680118"/>
    <lineage>
        <taxon>Archaea</taxon>
        <taxon>Methanobacteriati</taxon>
        <taxon>Methanobacteriota</taxon>
        <taxon>Methanomada group</taxon>
        <taxon>Methanobacteria</taxon>
        <taxon>Methanobacteriales</taxon>
        <taxon>Methanobacteriaceae</taxon>
        <taxon>Methanothermobacter</taxon>
    </lineage>
</organism>
<evidence type="ECO:0000256" key="9">
    <source>
        <dbReference type="ARBA" id="ARBA00048781"/>
    </source>
</evidence>
<comment type="catalytic activity">
    <reaction evidence="8 10">
        <text>ITP + H2O = IDP + phosphate + H(+)</text>
        <dbReference type="Rhea" id="RHEA:28330"/>
        <dbReference type="ChEBI" id="CHEBI:15377"/>
        <dbReference type="ChEBI" id="CHEBI:15378"/>
        <dbReference type="ChEBI" id="CHEBI:43474"/>
        <dbReference type="ChEBI" id="CHEBI:58280"/>
        <dbReference type="ChEBI" id="CHEBI:61402"/>
        <dbReference type="EC" id="3.6.1.73"/>
    </reaction>
</comment>
<dbReference type="NCBIfam" id="NF003039">
    <property type="entry name" value="PRK03941.1"/>
    <property type="match status" value="1"/>
</dbReference>
<reference evidence="12 13" key="1">
    <citation type="submission" date="2022-04" db="EMBL/GenBank/DDBJ databases">
        <title>Complete genome of Methanothermobacter tenebrarum strain RMAS.</title>
        <authorList>
            <person name="Nakamura K."/>
            <person name="Oshima K."/>
            <person name="Hattori M."/>
            <person name="Kamagata Y."/>
            <person name="Takamizawa K."/>
        </authorList>
    </citation>
    <scope>NUCLEOTIDE SEQUENCE [LARGE SCALE GENOMIC DNA]</scope>
    <source>
        <strain evidence="12 13">RMAS</strain>
    </source>
</reference>
<keyword evidence="13" id="KW-1185">Reference proteome</keyword>
<keyword evidence="5 10" id="KW-0460">Magnesium</keyword>
<dbReference type="EMBL" id="AP025698">
    <property type="protein sequence ID" value="BDH79786.1"/>
    <property type="molecule type" value="Genomic_DNA"/>
</dbReference>
<dbReference type="EC" id="3.6.1.73" evidence="10"/>
<evidence type="ECO:0000256" key="4">
    <source>
        <dbReference type="ARBA" id="ARBA00022801"/>
    </source>
</evidence>
<dbReference type="HAMAP" id="MF_00648">
    <property type="entry name" value="Non_canon_purine_NTPase_YjjX"/>
    <property type="match status" value="1"/>
</dbReference>
<comment type="subunit">
    <text evidence="10">Homodimer.</text>
</comment>
<evidence type="ECO:0000256" key="10">
    <source>
        <dbReference type="HAMAP-Rule" id="MF_00648"/>
    </source>
</evidence>
<dbReference type="InterPro" id="IPR026533">
    <property type="entry name" value="NTPase/PRRC1"/>
</dbReference>
<keyword evidence="4 10" id="KW-0378">Hydrolase</keyword>
<evidence type="ECO:0000256" key="5">
    <source>
        <dbReference type="ARBA" id="ARBA00022842"/>
    </source>
</evidence>
<evidence type="ECO:0000256" key="6">
    <source>
        <dbReference type="ARBA" id="ARBA00023080"/>
    </source>
</evidence>
<evidence type="ECO:0000256" key="2">
    <source>
        <dbReference type="ARBA" id="ARBA00022723"/>
    </source>
</evidence>
<keyword evidence="6 10" id="KW-0546">Nucleotide metabolism</keyword>
<dbReference type="Proteomes" id="UP000831817">
    <property type="component" value="Chromosome"/>
</dbReference>
<dbReference type="GeneID" id="71965689"/>
<comment type="caution">
    <text evidence="10">Lacks conserved residue(s) required for the propagation of feature annotation.</text>
</comment>
<dbReference type="PANTHER" id="PTHR34699:SF2">
    <property type="entry name" value="NON-CANONICAL PURINE NTP PHOSPHATASE_PRRC1 DOMAIN-CONTAINING PROTEIN"/>
    <property type="match status" value="1"/>
</dbReference>
<feature type="domain" description="Non-canonical purine NTP phosphatase/PRRC1" evidence="11">
    <location>
        <begin position="6"/>
        <end position="166"/>
    </location>
</feature>
<dbReference type="SUPFAM" id="SSF52972">
    <property type="entry name" value="ITPase-like"/>
    <property type="match status" value="1"/>
</dbReference>
<protein>
    <recommendedName>
        <fullName evidence="10">Probable inosine/xanthosine triphosphatase</fullName>
        <shortName evidence="10">ITPase/XTPase</shortName>
        <ecNumber evidence="10">3.6.1.73</ecNumber>
    </recommendedName>
    <alternativeName>
        <fullName evidence="10">Non-canonical purine NTP phosphatase</fullName>
    </alternativeName>
    <alternativeName>
        <fullName evidence="10">Non-standard purine NTP phosphatase</fullName>
    </alternativeName>
    <alternativeName>
        <fullName evidence="10">Nucleoside-triphosphate phosphatase</fullName>
        <shortName evidence="10">NTPase</shortName>
    </alternativeName>
</protein>
<feature type="binding site" evidence="10">
    <location>
        <position position="35"/>
    </location>
    <ligand>
        <name>Mg(2+)</name>
        <dbReference type="ChEBI" id="CHEBI:18420"/>
    </ligand>
</feature>
<proteinExistence type="inferred from homology"/>
<evidence type="ECO:0000256" key="1">
    <source>
        <dbReference type="ARBA" id="ARBA00001936"/>
    </source>
</evidence>
<comment type="catalytic activity">
    <reaction evidence="9 10">
        <text>XTP + H2O = XDP + phosphate + H(+)</text>
        <dbReference type="Rhea" id="RHEA:28406"/>
        <dbReference type="ChEBI" id="CHEBI:15377"/>
        <dbReference type="ChEBI" id="CHEBI:15378"/>
        <dbReference type="ChEBI" id="CHEBI:43474"/>
        <dbReference type="ChEBI" id="CHEBI:59884"/>
        <dbReference type="ChEBI" id="CHEBI:61314"/>
        <dbReference type="EC" id="3.6.1.73"/>
    </reaction>
</comment>
<accession>A0ABM7YER6</accession>
<comment type="cofactor">
    <cofactor evidence="1">
        <name>Mn(2+)</name>
        <dbReference type="ChEBI" id="CHEBI:29035"/>
    </cofactor>
</comment>
<dbReference type="InterPro" id="IPR050299">
    <property type="entry name" value="YjjX_NTPase"/>
</dbReference>
<dbReference type="Gene3D" id="3.90.950.10">
    <property type="match status" value="1"/>
</dbReference>
<dbReference type="PANTHER" id="PTHR34699">
    <property type="match status" value="1"/>
</dbReference>
<dbReference type="RefSeq" id="WP_248564111.1">
    <property type="nucleotide sequence ID" value="NZ_AP025698.1"/>
</dbReference>
<keyword evidence="7 10" id="KW-0464">Manganese</keyword>
<evidence type="ECO:0000313" key="12">
    <source>
        <dbReference type="EMBL" id="BDH79786.1"/>
    </source>
</evidence>
<gene>
    <name evidence="12" type="primary">yjjX</name>
    <name evidence="12" type="ORF">MTTB_11650</name>
</gene>
<comment type="cofactor">
    <cofactor evidence="10">
        <name>Mg(2+)</name>
        <dbReference type="ChEBI" id="CHEBI:18420"/>
    </cofactor>
    <cofactor evidence="10">
        <name>Mn(2+)</name>
        <dbReference type="ChEBI" id="CHEBI:29035"/>
    </cofactor>
    <text evidence="10">Binds 1 divalent metal cation per subunit; can use either Mg(2+) or Mn(2+).</text>
</comment>
<evidence type="ECO:0000256" key="7">
    <source>
        <dbReference type="ARBA" id="ARBA00023211"/>
    </source>
</evidence>
<evidence type="ECO:0000256" key="8">
    <source>
        <dbReference type="ARBA" id="ARBA00048174"/>
    </source>
</evidence>
<keyword evidence="2 10" id="KW-0479">Metal-binding</keyword>
<sequence length="174" mass="19085">MKVKVGSRNPVKIKATKNVLEKIYKKVQVTGVKVDPGVPSQPIGLEQTIRGAINRARRAYKDCDLSIGIESGLLEAPFTLTGYVDLQWCATYNGETVTLGVSAGFEYPPMVIEEVKKGKEVGDIMDKITGIKNLGEKTGAIAILTRGLLNRIENTEQCILMAMIPHLNPKLYKI</sequence>
<evidence type="ECO:0000313" key="13">
    <source>
        <dbReference type="Proteomes" id="UP000831817"/>
    </source>
</evidence>
<dbReference type="InterPro" id="IPR002786">
    <property type="entry name" value="Non_canon_purine_NTPase"/>
</dbReference>